<name>A0A7S2YYU8_9CHLO</name>
<dbReference type="InterPro" id="IPR013877">
    <property type="entry name" value="YAP-bd/ALF4/Glomulin"/>
</dbReference>
<proteinExistence type="predicted"/>
<gene>
    <name evidence="1" type="ORF">CLAU1311_LOCUS1885</name>
</gene>
<dbReference type="InterPro" id="IPR019516">
    <property type="entry name" value="Glomulin/ALF4"/>
</dbReference>
<dbReference type="GO" id="GO:0005737">
    <property type="term" value="C:cytoplasm"/>
    <property type="evidence" value="ECO:0007669"/>
    <property type="project" value="TreeGrafter"/>
</dbReference>
<dbReference type="AlphaFoldDB" id="A0A7S2YYU8"/>
<dbReference type="GO" id="GO:0055105">
    <property type="term" value="F:ubiquitin-protein transferase inhibitor activity"/>
    <property type="evidence" value="ECO:0007669"/>
    <property type="project" value="TreeGrafter"/>
</dbReference>
<dbReference type="EMBL" id="HBHU01002864">
    <property type="protein sequence ID" value="CAE0013030.1"/>
    <property type="molecule type" value="Transcribed_RNA"/>
</dbReference>
<dbReference type="PANTHER" id="PTHR15430">
    <property type="entry name" value="GLOMULIN"/>
    <property type="match status" value="1"/>
</dbReference>
<dbReference type="Pfam" id="PF08568">
    <property type="entry name" value="Kinetochor_Ybp2"/>
    <property type="match status" value="1"/>
</dbReference>
<dbReference type="PANTHER" id="PTHR15430:SF1">
    <property type="entry name" value="GLOMULIN"/>
    <property type="match status" value="1"/>
</dbReference>
<accession>A0A7S2YYU8</accession>
<organism evidence="1">
    <name type="scientific">Chloropicon laureae</name>
    <dbReference type="NCBI Taxonomy" id="464258"/>
    <lineage>
        <taxon>Eukaryota</taxon>
        <taxon>Viridiplantae</taxon>
        <taxon>Chlorophyta</taxon>
        <taxon>Chloropicophyceae</taxon>
        <taxon>Chloropicales</taxon>
        <taxon>Chloropicaceae</taxon>
        <taxon>Chloropicon</taxon>
    </lineage>
</organism>
<sequence>MTVFGASAMAERVLDGADEADAGGASPVRLPALMRMASFYFEKMLHYAQEEAQPNQAVAKSLHLLYLFMARVESSGPLDELSEGTDGILNYLTTIMAHFPDRPLRMKARFCMLAVFRALDEPRRCEAMMARVEACQYPSIRASLLSAMKEEMAQALRRGGSHGGKSESTTDKESPFLAGPAIRCMLSALALPAADLLEESDAVLASLNILRYLLLVGARGQGPGLIRPGHLRELRSRTVPSIEAFLRDFQSQREEQDKAGGGMGEGDEEWSKHLLMNTLQMEHVLSLVKESLSQ</sequence>
<protein>
    <submittedName>
        <fullName evidence="1">Uncharacterized protein</fullName>
    </submittedName>
</protein>
<reference evidence="1" key="1">
    <citation type="submission" date="2021-01" db="EMBL/GenBank/DDBJ databases">
        <authorList>
            <person name="Corre E."/>
            <person name="Pelletier E."/>
            <person name="Niang G."/>
            <person name="Scheremetjew M."/>
            <person name="Finn R."/>
            <person name="Kale V."/>
            <person name="Holt S."/>
            <person name="Cochrane G."/>
            <person name="Meng A."/>
            <person name="Brown T."/>
            <person name="Cohen L."/>
        </authorList>
    </citation>
    <scope>NUCLEOTIDE SEQUENCE</scope>
    <source>
        <strain evidence="1">RCC856</strain>
    </source>
</reference>
<evidence type="ECO:0000313" key="1">
    <source>
        <dbReference type="EMBL" id="CAE0013030.1"/>
    </source>
</evidence>